<evidence type="ECO:0000313" key="3">
    <source>
        <dbReference type="EMBL" id="QJC50320.1"/>
    </source>
</evidence>
<dbReference type="Pfam" id="PF13561">
    <property type="entry name" value="adh_short_C2"/>
    <property type="match status" value="1"/>
</dbReference>
<dbReference type="EC" id="1.1.1.47" evidence="3"/>
<dbReference type="PANTHER" id="PTHR42879">
    <property type="entry name" value="3-OXOACYL-(ACYL-CARRIER-PROTEIN) REDUCTASE"/>
    <property type="match status" value="1"/>
</dbReference>
<gene>
    <name evidence="3" type="ORF">HGI30_01005</name>
</gene>
<dbReference type="InterPro" id="IPR050259">
    <property type="entry name" value="SDR"/>
</dbReference>
<dbReference type="PANTHER" id="PTHR42879:SF2">
    <property type="entry name" value="3-OXOACYL-[ACYL-CARRIER-PROTEIN] REDUCTASE FABG"/>
    <property type="match status" value="1"/>
</dbReference>
<dbReference type="AlphaFoldDB" id="A0A6H2GSD6"/>
<dbReference type="Proteomes" id="UP000502136">
    <property type="component" value="Chromosome"/>
</dbReference>
<dbReference type="InterPro" id="IPR002347">
    <property type="entry name" value="SDR_fam"/>
</dbReference>
<proteinExistence type="inferred from homology"/>
<evidence type="ECO:0000256" key="1">
    <source>
        <dbReference type="ARBA" id="ARBA00006484"/>
    </source>
</evidence>
<dbReference type="InterPro" id="IPR036291">
    <property type="entry name" value="NAD(P)-bd_dom_sf"/>
</dbReference>
<keyword evidence="4" id="KW-1185">Reference proteome</keyword>
<dbReference type="InterPro" id="IPR020904">
    <property type="entry name" value="Sc_DH/Rdtase_CS"/>
</dbReference>
<name>A0A6H2GSD6_9BACL</name>
<dbReference type="PRINTS" id="PR00081">
    <property type="entry name" value="GDHRDH"/>
</dbReference>
<dbReference type="EMBL" id="CP051428">
    <property type="protein sequence ID" value="QJC50320.1"/>
    <property type="molecule type" value="Genomic_DNA"/>
</dbReference>
<dbReference type="NCBIfam" id="NF005559">
    <property type="entry name" value="PRK07231.1"/>
    <property type="match status" value="1"/>
</dbReference>
<dbReference type="RefSeq" id="WP_168906003.1">
    <property type="nucleotide sequence ID" value="NZ_CP051428.1"/>
</dbReference>
<dbReference type="KEGG" id="palr:HGI30_01005"/>
<accession>A0A6H2GSD6</accession>
<dbReference type="SUPFAM" id="SSF51735">
    <property type="entry name" value="NAD(P)-binding Rossmann-fold domains"/>
    <property type="match status" value="1"/>
</dbReference>
<dbReference type="PRINTS" id="PR00080">
    <property type="entry name" value="SDRFAMILY"/>
</dbReference>
<comment type="similarity">
    <text evidence="1">Belongs to the short-chain dehydrogenases/reductases (SDR) family.</text>
</comment>
<reference evidence="3 4" key="1">
    <citation type="submission" date="2020-04" db="EMBL/GenBank/DDBJ databases">
        <title>Novel Paenibacillus strain UniB2 isolated from commercial digestive syrup.</title>
        <authorList>
            <person name="Thorat V."/>
            <person name="Kirdat K."/>
            <person name="Tiwarekar B."/>
            <person name="Yadav A."/>
        </authorList>
    </citation>
    <scope>NUCLEOTIDE SEQUENCE [LARGE SCALE GENOMIC DNA]</scope>
    <source>
        <strain evidence="3 4">UniB2</strain>
    </source>
</reference>
<protein>
    <submittedName>
        <fullName evidence="3">Glucose 1-dehydrogenase</fullName>
        <ecNumber evidence="3">1.1.1.47</ecNumber>
    </submittedName>
</protein>
<dbReference type="PROSITE" id="PS00061">
    <property type="entry name" value="ADH_SHORT"/>
    <property type="match status" value="1"/>
</dbReference>
<dbReference type="GO" id="GO:0008206">
    <property type="term" value="P:bile acid metabolic process"/>
    <property type="evidence" value="ECO:0007669"/>
    <property type="project" value="UniProtKB-ARBA"/>
</dbReference>
<keyword evidence="2 3" id="KW-0560">Oxidoreductase</keyword>
<dbReference type="GO" id="GO:0047936">
    <property type="term" value="F:glucose 1-dehydrogenase [NAD(P)+] activity"/>
    <property type="evidence" value="ECO:0007669"/>
    <property type="project" value="UniProtKB-EC"/>
</dbReference>
<evidence type="ECO:0000256" key="2">
    <source>
        <dbReference type="ARBA" id="ARBA00023002"/>
    </source>
</evidence>
<evidence type="ECO:0000313" key="4">
    <source>
        <dbReference type="Proteomes" id="UP000502136"/>
    </source>
</evidence>
<organism evidence="3 4">
    <name type="scientific">Paenibacillus albicereus</name>
    <dbReference type="NCBI Taxonomy" id="2726185"/>
    <lineage>
        <taxon>Bacteria</taxon>
        <taxon>Bacillati</taxon>
        <taxon>Bacillota</taxon>
        <taxon>Bacilli</taxon>
        <taxon>Bacillales</taxon>
        <taxon>Paenibacillaceae</taxon>
        <taxon>Paenibacillus</taxon>
    </lineage>
</organism>
<dbReference type="FunFam" id="3.40.50.720:FF:000084">
    <property type="entry name" value="Short-chain dehydrogenase reductase"/>
    <property type="match status" value="1"/>
</dbReference>
<sequence>MKQQQSGTTAPIGAPDYSIDGRIAIVTGASRGIGRGLAEALAAAGAVVVATARRLDDLRPLLDDIEAAGGRAAGYELDVRDVGAIGRTFGRIAEEHGAIDILVNNAGVGDGMAAEDITEAYWDEMMDVNLKGLFFCSQAAGRIMLKQGRGRIVNVSSQVSIVGIPDGAAYCASKGGVNQLTKVLALEWGARGIGVNAVGPTFIYTPGTADRLDEPEFRRSVLERIPAGRIGTIQDVAGAVIYLASPASDLVNGTLLLVDGGWTAR</sequence>
<dbReference type="Gene3D" id="3.40.50.720">
    <property type="entry name" value="NAD(P)-binding Rossmann-like Domain"/>
    <property type="match status" value="1"/>
</dbReference>